<dbReference type="AlphaFoldDB" id="A0AAU9JIL2"/>
<organism evidence="1 2">
    <name type="scientific">Blepharisma stoltei</name>
    <dbReference type="NCBI Taxonomy" id="1481888"/>
    <lineage>
        <taxon>Eukaryota</taxon>
        <taxon>Sar</taxon>
        <taxon>Alveolata</taxon>
        <taxon>Ciliophora</taxon>
        <taxon>Postciliodesmatophora</taxon>
        <taxon>Heterotrichea</taxon>
        <taxon>Heterotrichida</taxon>
        <taxon>Blepharismidae</taxon>
        <taxon>Blepharisma</taxon>
    </lineage>
</organism>
<dbReference type="Proteomes" id="UP001162131">
    <property type="component" value="Unassembled WGS sequence"/>
</dbReference>
<dbReference type="EMBL" id="CAJZBQ010000042">
    <property type="protein sequence ID" value="CAG9327102.1"/>
    <property type="molecule type" value="Genomic_DNA"/>
</dbReference>
<comment type="caution">
    <text evidence="1">The sequence shown here is derived from an EMBL/GenBank/DDBJ whole genome shotgun (WGS) entry which is preliminary data.</text>
</comment>
<sequence length="73" mass="8775">MACRGQWFLESHGARNSKCGKRIKWKTNRCWYENENISKLKLELSQRPSPKEVWAEPSQIQLTLIQRPFWPRC</sequence>
<accession>A0AAU9JIL2</accession>
<protein>
    <submittedName>
        <fullName evidence="1">Uncharacterized protein</fullName>
    </submittedName>
</protein>
<evidence type="ECO:0000313" key="2">
    <source>
        <dbReference type="Proteomes" id="UP001162131"/>
    </source>
</evidence>
<evidence type="ECO:0000313" key="1">
    <source>
        <dbReference type="EMBL" id="CAG9327102.1"/>
    </source>
</evidence>
<name>A0AAU9JIL2_9CILI</name>
<proteinExistence type="predicted"/>
<reference evidence="1" key="1">
    <citation type="submission" date="2021-09" db="EMBL/GenBank/DDBJ databases">
        <authorList>
            <consortium name="AG Swart"/>
            <person name="Singh M."/>
            <person name="Singh A."/>
            <person name="Seah K."/>
            <person name="Emmerich C."/>
        </authorList>
    </citation>
    <scope>NUCLEOTIDE SEQUENCE</scope>
    <source>
        <strain evidence="1">ATCC30299</strain>
    </source>
</reference>
<gene>
    <name evidence="1" type="ORF">BSTOLATCC_MIC43099</name>
</gene>
<keyword evidence="2" id="KW-1185">Reference proteome</keyword>